<feature type="domain" description="C2H2-type" evidence="13">
    <location>
        <begin position="508"/>
        <end position="532"/>
    </location>
</feature>
<feature type="domain" description="C2H2-type" evidence="13">
    <location>
        <begin position="365"/>
        <end position="392"/>
    </location>
</feature>
<dbReference type="SMART" id="SM00355">
    <property type="entry name" value="ZnF_C2H2"/>
    <property type="match status" value="13"/>
</dbReference>
<organism evidence="14 15">
    <name type="scientific">Oncorhynchus tshawytscha</name>
    <name type="common">Chinook salmon</name>
    <name type="synonym">Salmo tshawytscha</name>
    <dbReference type="NCBI Taxonomy" id="74940"/>
    <lineage>
        <taxon>Eukaryota</taxon>
        <taxon>Metazoa</taxon>
        <taxon>Chordata</taxon>
        <taxon>Craniata</taxon>
        <taxon>Vertebrata</taxon>
        <taxon>Euteleostomi</taxon>
        <taxon>Actinopterygii</taxon>
        <taxon>Neopterygii</taxon>
        <taxon>Teleostei</taxon>
        <taxon>Protacanthopterygii</taxon>
        <taxon>Salmoniformes</taxon>
        <taxon>Salmonidae</taxon>
        <taxon>Salmoninae</taxon>
        <taxon>Oncorhynchus</taxon>
    </lineage>
</organism>
<dbReference type="GO" id="GO:0005634">
    <property type="term" value="C:nucleus"/>
    <property type="evidence" value="ECO:0007669"/>
    <property type="project" value="UniProtKB-SubCell"/>
</dbReference>
<name>A0A8C8GHC5_ONCTS</name>
<keyword evidence="3" id="KW-0479">Metal-binding</keyword>
<feature type="domain" description="C2H2-type" evidence="13">
    <location>
        <begin position="632"/>
        <end position="659"/>
    </location>
</feature>
<feature type="domain" description="C2H2-type" evidence="13">
    <location>
        <begin position="694"/>
        <end position="721"/>
    </location>
</feature>
<comment type="similarity">
    <text evidence="2">Belongs to the krueppel C2H2-type zinc-finger protein family.</text>
</comment>
<evidence type="ECO:0000256" key="11">
    <source>
        <dbReference type="PROSITE-ProRule" id="PRU00042"/>
    </source>
</evidence>
<evidence type="ECO:0000256" key="6">
    <source>
        <dbReference type="ARBA" id="ARBA00022833"/>
    </source>
</evidence>
<evidence type="ECO:0000256" key="3">
    <source>
        <dbReference type="ARBA" id="ARBA00022723"/>
    </source>
</evidence>
<gene>
    <name evidence="14" type="primary">LOC112233282</name>
</gene>
<dbReference type="Pfam" id="PF13912">
    <property type="entry name" value="zf-C2H2_6"/>
    <property type="match status" value="1"/>
</dbReference>
<evidence type="ECO:0000256" key="12">
    <source>
        <dbReference type="SAM" id="MobiDB-lite"/>
    </source>
</evidence>
<keyword evidence="6" id="KW-0862">Zinc</keyword>
<sequence>MDSSLYLCSTCYQIFNSLEVVISHQLTCQPVNTEETVPAAPPTAHTESSRVVLQSQNGPSQHQERNQTRTFMTNPNLPYLHSLIEKRATGSPTGSNIPQNQTQTQNLTSPALLIHYQCRECEALFESLELWQKHSKLGDCSATTGSEPRDQEMDTECQPAIGDEKGVEGQSDGGMDVNIEEDGDKEREEEVDYGGRMEQEHSIENELESETNSNSQHSFPNTPMFTNPAACSSNPTASSSSQTSFCAACGSGFNTESALKLHRVAIHGLPGALHHCDVCGESFMNTTKYLYHRRQHRGRGEKDSEGCTPRVDHILPTPLFQWKSNSAVVSGGEETPTHPPLTTTTLPDSSTPLPALETTPGDHFGPCPHCGRFFKSCSRMRTHIQAHSGLKPFKCDLCPMTFAYNRCVMRHRITHSARKPYNCLRCGKNYTLLGTLQTHHLLDERQDALNKDGVVVKEEGRGAVNDLESKNSKYPTFFRYKCPDYPRCFRMSSQVPVHRYSRTGKYPFTCSICGEHFFHKSRLKLHALTHDGVVDIGLVKGTGQGRGRGQGGRRDKTTGLLDCEFCRHRCVTKEGLDLHRLSHAGQTPLRCPMTPCRRRYATAASLEEHLLTHCPAPGDTVAAADLPKPRPFHCHHCGKDFTTGSSLSVHLRVHTGEKPFQYFSTTLSLTCLGNSLVFMVPLTWWCCRLWSLSEQCSQCWKSFRQIPHLRDHERLHSGERPFVCGVCGKSFVLAARLTEHARTHSGEKPFSCPVCHRAFRSLSNLGKHRKTHRCCPPPQPQEGIREQTAVLGLKIQGNMDNMEGQAAVRTILLVQPQVVSQGGSSSVSAPLVLLHPSVAVGNGQAGTVVIEVIVEQPGEQRVKS</sequence>
<feature type="domain" description="C2H2-type" evidence="13">
    <location>
        <begin position="561"/>
        <end position="588"/>
    </location>
</feature>
<dbReference type="GO" id="GO:0008270">
    <property type="term" value="F:zinc ion binding"/>
    <property type="evidence" value="ECO:0007669"/>
    <property type="project" value="UniProtKB-KW"/>
</dbReference>
<feature type="compositionally biased region" description="Polar residues" evidence="12">
    <location>
        <begin position="45"/>
        <end position="61"/>
    </location>
</feature>
<keyword evidence="15" id="KW-1185">Reference proteome</keyword>
<dbReference type="FunFam" id="3.30.160.60:FF:000093">
    <property type="entry name" value="zinc finger protein 668 isoform X1"/>
    <property type="match status" value="1"/>
</dbReference>
<keyword evidence="7" id="KW-0805">Transcription regulation</keyword>
<feature type="compositionally biased region" description="Low complexity" evidence="12">
    <location>
        <begin position="340"/>
        <end position="350"/>
    </location>
</feature>
<reference evidence="14" key="2">
    <citation type="submission" date="2025-09" db="UniProtKB">
        <authorList>
            <consortium name="Ensembl"/>
        </authorList>
    </citation>
    <scope>IDENTIFICATION</scope>
</reference>
<dbReference type="Proteomes" id="UP000694402">
    <property type="component" value="Unassembled WGS sequence"/>
</dbReference>
<evidence type="ECO:0000256" key="2">
    <source>
        <dbReference type="ARBA" id="ARBA00006991"/>
    </source>
</evidence>
<accession>A0A8C8GHC5</accession>
<reference evidence="14" key="1">
    <citation type="submission" date="2025-08" db="UniProtKB">
        <authorList>
            <consortium name="Ensembl"/>
        </authorList>
    </citation>
    <scope>IDENTIFICATION</scope>
</reference>
<feature type="region of interest" description="Disordered" evidence="12">
    <location>
        <begin position="35"/>
        <end position="67"/>
    </location>
</feature>
<dbReference type="PANTHER" id="PTHR24379:SF123">
    <property type="entry name" value="ZINC FINGER AND BTB DOMAIN CONTAINING 17"/>
    <property type="match status" value="1"/>
</dbReference>
<feature type="region of interest" description="Disordered" evidence="12">
    <location>
        <begin position="329"/>
        <end position="350"/>
    </location>
</feature>
<proteinExistence type="inferred from homology"/>
<keyword evidence="4" id="KW-0677">Repeat</keyword>
<evidence type="ECO:0000256" key="1">
    <source>
        <dbReference type="ARBA" id="ARBA00004123"/>
    </source>
</evidence>
<protein>
    <recommendedName>
        <fullName evidence="13">C2H2-type domain-containing protein</fullName>
    </recommendedName>
</protein>
<feature type="domain" description="C2H2-type" evidence="13">
    <location>
        <begin position="393"/>
        <end position="420"/>
    </location>
</feature>
<evidence type="ECO:0000256" key="9">
    <source>
        <dbReference type="ARBA" id="ARBA00023163"/>
    </source>
</evidence>
<evidence type="ECO:0000313" key="14">
    <source>
        <dbReference type="Ensembl" id="ENSOTSP00005049308.2"/>
    </source>
</evidence>
<dbReference type="PROSITE" id="PS50157">
    <property type="entry name" value="ZINC_FINGER_C2H2_2"/>
    <property type="match status" value="10"/>
</dbReference>
<feature type="domain" description="C2H2-type" evidence="13">
    <location>
        <begin position="722"/>
        <end position="749"/>
    </location>
</feature>
<evidence type="ECO:0000313" key="15">
    <source>
        <dbReference type="Proteomes" id="UP000694402"/>
    </source>
</evidence>
<dbReference type="FunFam" id="3.30.160.60:FF:000562">
    <property type="entry name" value="Zinc finger protein 786"/>
    <property type="match status" value="1"/>
</dbReference>
<dbReference type="SUPFAM" id="SSF57667">
    <property type="entry name" value="beta-beta-alpha zinc fingers"/>
    <property type="match status" value="8"/>
</dbReference>
<evidence type="ECO:0000256" key="10">
    <source>
        <dbReference type="ARBA" id="ARBA00023242"/>
    </source>
</evidence>
<dbReference type="PROSITE" id="PS00028">
    <property type="entry name" value="ZINC_FINGER_C2H2_1"/>
    <property type="match status" value="11"/>
</dbReference>
<feature type="domain" description="C2H2-type" evidence="13">
    <location>
        <begin position="750"/>
        <end position="777"/>
    </location>
</feature>
<comment type="subcellular location">
    <subcellularLocation>
        <location evidence="1">Nucleus</location>
    </subcellularLocation>
</comment>
<keyword evidence="5 11" id="KW-0863">Zinc-finger</keyword>
<evidence type="ECO:0000256" key="7">
    <source>
        <dbReference type="ARBA" id="ARBA00023015"/>
    </source>
</evidence>
<keyword evidence="8" id="KW-0238">DNA-binding</keyword>
<dbReference type="InterPro" id="IPR013087">
    <property type="entry name" value="Znf_C2H2_type"/>
</dbReference>
<dbReference type="Gene3D" id="3.30.160.60">
    <property type="entry name" value="Classic Zinc Finger"/>
    <property type="match status" value="9"/>
</dbReference>
<evidence type="ECO:0000256" key="8">
    <source>
        <dbReference type="ARBA" id="ARBA00023125"/>
    </source>
</evidence>
<dbReference type="FunFam" id="3.30.160.60:FF:000710">
    <property type="entry name" value="Zinc finger protein 768"/>
    <property type="match status" value="1"/>
</dbReference>
<dbReference type="PANTHER" id="PTHR24379">
    <property type="entry name" value="KRAB AND ZINC FINGER DOMAIN-CONTAINING"/>
    <property type="match status" value="1"/>
</dbReference>
<dbReference type="InterPro" id="IPR036236">
    <property type="entry name" value="Znf_C2H2_sf"/>
</dbReference>
<evidence type="ECO:0000259" key="13">
    <source>
        <dbReference type="PROSITE" id="PS50157"/>
    </source>
</evidence>
<evidence type="ECO:0000256" key="5">
    <source>
        <dbReference type="ARBA" id="ARBA00022771"/>
    </source>
</evidence>
<dbReference type="GO" id="GO:0000981">
    <property type="term" value="F:DNA-binding transcription factor activity, RNA polymerase II-specific"/>
    <property type="evidence" value="ECO:0007669"/>
    <property type="project" value="TreeGrafter"/>
</dbReference>
<feature type="compositionally biased region" description="Basic and acidic residues" evidence="12">
    <location>
        <begin position="184"/>
        <end position="204"/>
    </location>
</feature>
<evidence type="ECO:0000256" key="4">
    <source>
        <dbReference type="ARBA" id="ARBA00022737"/>
    </source>
</evidence>
<dbReference type="GeneTree" id="ENSGT00940000161799"/>
<dbReference type="Pfam" id="PF00096">
    <property type="entry name" value="zf-C2H2"/>
    <property type="match status" value="2"/>
</dbReference>
<dbReference type="Ensembl" id="ENSOTST00005053603.2">
    <property type="protein sequence ID" value="ENSOTSP00005049308.2"/>
    <property type="gene ID" value="ENSOTSG00005023814.2"/>
</dbReference>
<feature type="domain" description="C2H2-type" evidence="13">
    <location>
        <begin position="244"/>
        <end position="267"/>
    </location>
</feature>
<feature type="region of interest" description="Disordered" evidence="12">
    <location>
        <begin position="162"/>
        <end position="217"/>
    </location>
</feature>
<dbReference type="AlphaFoldDB" id="A0A8C8GHC5"/>
<feature type="domain" description="C2H2-type" evidence="13">
    <location>
        <begin position="274"/>
        <end position="301"/>
    </location>
</feature>
<dbReference type="GO" id="GO:0000977">
    <property type="term" value="F:RNA polymerase II transcription regulatory region sequence-specific DNA binding"/>
    <property type="evidence" value="ECO:0007669"/>
    <property type="project" value="TreeGrafter"/>
</dbReference>
<keyword evidence="10" id="KW-0539">Nucleus</keyword>
<keyword evidence="9" id="KW-0804">Transcription</keyword>